<evidence type="ECO:0000256" key="6">
    <source>
        <dbReference type="ARBA" id="ARBA00035642"/>
    </source>
</evidence>
<evidence type="ECO:0000313" key="11">
    <source>
        <dbReference type="Proteomes" id="UP000184391"/>
    </source>
</evidence>
<dbReference type="RefSeq" id="WP_072674542.1">
    <property type="nucleotide sequence ID" value="NZ_FRDF01000010.1"/>
</dbReference>
<dbReference type="SUPFAM" id="SSF53850">
    <property type="entry name" value="Periplasmic binding protein-like II"/>
    <property type="match status" value="1"/>
</dbReference>
<keyword evidence="4 8" id="KW-1133">Transmembrane helix</keyword>
<evidence type="ECO:0000313" key="10">
    <source>
        <dbReference type="EMBL" id="SHN59030.1"/>
    </source>
</evidence>
<accession>A0A1M7SKN8</accession>
<dbReference type="Pfam" id="PF00528">
    <property type="entry name" value="BPD_transp_1"/>
    <property type="match status" value="1"/>
</dbReference>
<comment type="similarity">
    <text evidence="8">Belongs to the binding-protein-dependent transport system permease family.</text>
</comment>
<evidence type="ECO:0000256" key="7">
    <source>
        <dbReference type="ARBA" id="ARBA00035652"/>
    </source>
</evidence>
<evidence type="ECO:0000259" key="9">
    <source>
        <dbReference type="PROSITE" id="PS50928"/>
    </source>
</evidence>
<dbReference type="Pfam" id="PF04069">
    <property type="entry name" value="OpuAC"/>
    <property type="match status" value="1"/>
</dbReference>
<dbReference type="PROSITE" id="PS50928">
    <property type="entry name" value="ABC_TM1"/>
    <property type="match status" value="1"/>
</dbReference>
<keyword evidence="11" id="KW-1185">Reference proteome</keyword>
<comment type="subcellular location">
    <subcellularLocation>
        <location evidence="1 8">Cell membrane</location>
        <topology evidence="1 8">Multi-pass membrane protein</topology>
    </subcellularLocation>
</comment>
<name>A0A1M7SKN8_9SPHN</name>
<keyword evidence="5 8" id="KW-0472">Membrane</keyword>
<feature type="transmembrane region" description="Helical" evidence="8">
    <location>
        <begin position="219"/>
        <end position="238"/>
    </location>
</feature>
<comment type="similarity">
    <text evidence="7">In the N-terminal section; belongs to the binding-protein-dependent transport system permease family.</text>
</comment>
<dbReference type="GO" id="GO:0043190">
    <property type="term" value="C:ATP-binding cassette (ABC) transporter complex"/>
    <property type="evidence" value="ECO:0007669"/>
    <property type="project" value="InterPro"/>
</dbReference>
<dbReference type="GO" id="GO:0031460">
    <property type="term" value="P:glycine betaine transport"/>
    <property type="evidence" value="ECO:0007669"/>
    <property type="project" value="TreeGrafter"/>
</dbReference>
<feature type="domain" description="ABC transmembrane type-1" evidence="9">
    <location>
        <begin position="15"/>
        <end position="206"/>
    </location>
</feature>
<dbReference type="InterPro" id="IPR035906">
    <property type="entry name" value="MetI-like_sf"/>
</dbReference>
<feature type="transmembrane region" description="Helical" evidence="8">
    <location>
        <begin position="141"/>
        <end position="165"/>
    </location>
</feature>
<dbReference type="CDD" id="cd06261">
    <property type="entry name" value="TM_PBP2"/>
    <property type="match status" value="1"/>
</dbReference>
<sequence length="521" mass="55232">MGDIWDILPGLGDKLAAHVVLSASAIGLAMLIALPMAVWASRSALVARLALSMASLVQTIPALALLALFFPLLLSLRSIFGEGLPTLGFLPALMALTLYALLPILRNAVTAQANLDPEILEAADGVGMTKWQKLTLVEAPLSAPFIMAGIRTASVWTIGAATLATTIGQPSLGDPIFAGLQTQNWALVLAGCVASAGLALAADNLLWVIEVGLAKRSRAATFGGMAVVALGILAALWAQGAGNDERRIVIASKQFSEQYILAQLIGARLEAAGYAVEYRDGLGSAVVHSAVASSAIDISVDYTGTIWTNYLKRDDNPGREAMYETIREWEQRENGVMVLGRLGFENAYAFAMRQDRAAELDVTSLTDLAAAAPRLTVGGDPEFFERPEWIAVRDAYGLRFAGTRNFAPTFMYNALQSGEADVISAYTSDGRIAADKLVVLEDPEGALPSYDAMLILSPRIADDAGVIAALEPLIGAISVEAMREANLAVDREDEQKRTPKAAAAALSKSLRRPGLELAPEN</sequence>
<feature type="transmembrane region" description="Helical" evidence="8">
    <location>
        <begin position="185"/>
        <end position="207"/>
    </location>
</feature>
<keyword evidence="3 8" id="KW-0812">Transmembrane</keyword>
<dbReference type="OrthoDB" id="9801163at2"/>
<feature type="transmembrane region" description="Helical" evidence="8">
    <location>
        <begin position="49"/>
        <end position="74"/>
    </location>
</feature>
<dbReference type="GO" id="GO:0022857">
    <property type="term" value="F:transmembrane transporter activity"/>
    <property type="evidence" value="ECO:0007669"/>
    <property type="project" value="InterPro"/>
</dbReference>
<dbReference type="PANTHER" id="PTHR30177:SF4">
    <property type="entry name" value="OSMOPROTECTANT IMPORT PERMEASE PROTEIN OSMW"/>
    <property type="match status" value="1"/>
</dbReference>
<evidence type="ECO:0000256" key="3">
    <source>
        <dbReference type="ARBA" id="ARBA00022692"/>
    </source>
</evidence>
<proteinExistence type="inferred from homology"/>
<gene>
    <name evidence="10" type="ORF">SAMN02745193_01907</name>
</gene>
<dbReference type="PANTHER" id="PTHR30177">
    <property type="entry name" value="GLYCINE BETAINE/L-PROLINE TRANSPORT SYSTEM PERMEASE PROTEIN PROW"/>
    <property type="match status" value="1"/>
</dbReference>
<evidence type="ECO:0000256" key="2">
    <source>
        <dbReference type="ARBA" id="ARBA00022448"/>
    </source>
</evidence>
<organism evidence="10 11">
    <name type="scientific">Erythrobacter sanguineus</name>
    <dbReference type="NCBI Taxonomy" id="198312"/>
    <lineage>
        <taxon>Bacteria</taxon>
        <taxon>Pseudomonadati</taxon>
        <taxon>Pseudomonadota</taxon>
        <taxon>Alphaproteobacteria</taxon>
        <taxon>Sphingomonadales</taxon>
        <taxon>Erythrobacteraceae</taxon>
        <taxon>Erythrobacter/Porphyrobacter group</taxon>
        <taxon>Erythrobacter</taxon>
    </lineage>
</organism>
<dbReference type="InterPro" id="IPR000515">
    <property type="entry name" value="MetI-like"/>
</dbReference>
<feature type="transmembrane region" description="Helical" evidence="8">
    <location>
        <begin position="86"/>
        <end position="105"/>
    </location>
</feature>
<evidence type="ECO:0000256" key="8">
    <source>
        <dbReference type="RuleBase" id="RU363032"/>
    </source>
</evidence>
<dbReference type="AlphaFoldDB" id="A0A1M7SKN8"/>
<dbReference type="Gene3D" id="3.40.190.10">
    <property type="entry name" value="Periplasmic binding protein-like II"/>
    <property type="match status" value="1"/>
</dbReference>
<dbReference type="STRING" id="198312.SAMN02745193_01907"/>
<dbReference type="EMBL" id="FRDF01000010">
    <property type="protein sequence ID" value="SHN59030.1"/>
    <property type="molecule type" value="Genomic_DNA"/>
</dbReference>
<reference evidence="11" key="1">
    <citation type="submission" date="2016-12" db="EMBL/GenBank/DDBJ databases">
        <authorList>
            <person name="Varghese N."/>
            <person name="Submissions S."/>
        </authorList>
    </citation>
    <scope>NUCLEOTIDE SEQUENCE [LARGE SCALE GENOMIC DNA]</scope>
    <source>
        <strain evidence="11">DSM 11032</strain>
    </source>
</reference>
<dbReference type="Gene3D" id="3.40.190.120">
    <property type="entry name" value="Osmoprotection protein (prox), domain 2"/>
    <property type="match status" value="1"/>
</dbReference>
<evidence type="ECO:0000256" key="5">
    <source>
        <dbReference type="ARBA" id="ARBA00023136"/>
    </source>
</evidence>
<dbReference type="InterPro" id="IPR051204">
    <property type="entry name" value="ABC_transp_perm/SBD"/>
</dbReference>
<evidence type="ECO:0000256" key="4">
    <source>
        <dbReference type="ARBA" id="ARBA00022989"/>
    </source>
</evidence>
<dbReference type="Gene3D" id="1.10.3720.10">
    <property type="entry name" value="MetI-like"/>
    <property type="match status" value="1"/>
</dbReference>
<evidence type="ECO:0000256" key="1">
    <source>
        <dbReference type="ARBA" id="ARBA00004651"/>
    </source>
</evidence>
<dbReference type="InterPro" id="IPR007210">
    <property type="entry name" value="ABC_Gly_betaine_transp_sub-bd"/>
</dbReference>
<protein>
    <submittedName>
        <fullName evidence="10">Osmoprotectant transport system permease protein</fullName>
    </submittedName>
</protein>
<dbReference type="Proteomes" id="UP000184391">
    <property type="component" value="Unassembled WGS sequence"/>
</dbReference>
<keyword evidence="2 8" id="KW-0813">Transport</keyword>
<comment type="similarity">
    <text evidence="6">In the C-terminal section; belongs to the OsmX family.</text>
</comment>
<feature type="transmembrane region" description="Helical" evidence="8">
    <location>
        <begin position="15"/>
        <end position="37"/>
    </location>
</feature>
<dbReference type="SUPFAM" id="SSF161098">
    <property type="entry name" value="MetI-like"/>
    <property type="match status" value="1"/>
</dbReference>